<name>A0A834SK75_9FABA</name>
<dbReference type="OrthoDB" id="684567at2759"/>
<reference evidence="8" key="1">
    <citation type="submission" date="2020-09" db="EMBL/GenBank/DDBJ databases">
        <title>Genome-Enabled Discovery of Anthraquinone Biosynthesis in Senna tora.</title>
        <authorList>
            <person name="Kang S.-H."/>
            <person name="Pandey R.P."/>
            <person name="Lee C.-M."/>
            <person name="Sim J.-S."/>
            <person name="Jeong J.-T."/>
            <person name="Choi B.-S."/>
            <person name="Jung M."/>
            <person name="Ginzburg D."/>
            <person name="Zhao K."/>
            <person name="Won S.Y."/>
            <person name="Oh T.-J."/>
            <person name="Yu Y."/>
            <person name="Kim N.-H."/>
            <person name="Lee O.R."/>
            <person name="Lee T.-H."/>
            <person name="Bashyal P."/>
            <person name="Kim T.-S."/>
            <person name="Lee W.-H."/>
            <person name="Kawkins C."/>
            <person name="Kim C.-K."/>
            <person name="Kim J.S."/>
            <person name="Ahn B.O."/>
            <person name="Rhee S.Y."/>
            <person name="Sohng J.K."/>
        </authorList>
    </citation>
    <scope>NUCLEOTIDE SEQUENCE</scope>
    <source>
        <tissue evidence="8">Leaf</tissue>
    </source>
</reference>
<dbReference type="InterPro" id="IPR054502">
    <property type="entry name" value="bHLH-TF_ACT-like_plant"/>
</dbReference>
<evidence type="ECO:0000256" key="3">
    <source>
        <dbReference type="ARBA" id="ARBA00023125"/>
    </source>
</evidence>
<evidence type="ECO:0000313" key="8">
    <source>
        <dbReference type="EMBL" id="KAF7805141.1"/>
    </source>
</evidence>
<dbReference type="AlphaFoldDB" id="A0A834SK75"/>
<feature type="compositionally biased region" description="Basic residues" evidence="6">
    <location>
        <begin position="80"/>
        <end position="89"/>
    </location>
</feature>
<keyword evidence="2" id="KW-0805">Transcription regulation</keyword>
<comment type="subcellular location">
    <subcellularLocation>
        <location evidence="1">Nucleus</location>
    </subcellularLocation>
</comment>
<dbReference type="SMART" id="SM00353">
    <property type="entry name" value="HLH"/>
    <property type="match status" value="1"/>
</dbReference>
<evidence type="ECO:0000313" key="9">
    <source>
        <dbReference type="Proteomes" id="UP000634136"/>
    </source>
</evidence>
<evidence type="ECO:0000256" key="6">
    <source>
        <dbReference type="SAM" id="MobiDB-lite"/>
    </source>
</evidence>
<keyword evidence="5" id="KW-0539">Nucleus</keyword>
<dbReference type="InterPro" id="IPR011598">
    <property type="entry name" value="bHLH_dom"/>
</dbReference>
<accession>A0A834SK75</accession>
<dbReference type="Proteomes" id="UP000634136">
    <property type="component" value="Unassembled WGS sequence"/>
</dbReference>
<gene>
    <name evidence="8" type="ORF">G2W53_044252</name>
</gene>
<sequence>MAVEADYPFYAYAYAKAKQVSADPHSLCTQNELGGEWNHNHNNEIWCPQNSNNQQSSNNRGECSGEGNLESTRGGPNPNPKRRRGKSRKNKEEIENQRMTHIAVERNRRKQMNHYLSLLRSLMPHSYVQRGDQASIIGGAINFVKELEQRLQFLATEDQQVSDLDPTMPFSEFFSFPQYTSSSSDIEVTMVESHANIKIRTNKRPTQLLNLVSALHSISLTILHLNVTTTHHIVLYSISVKLEEECKMGSADDIAAALHQMLQTIQQHSSSSSSSSTLNQHPS</sequence>
<dbReference type="GO" id="GO:0046983">
    <property type="term" value="F:protein dimerization activity"/>
    <property type="evidence" value="ECO:0007669"/>
    <property type="project" value="InterPro"/>
</dbReference>
<dbReference type="GO" id="GO:0005634">
    <property type="term" value="C:nucleus"/>
    <property type="evidence" value="ECO:0007669"/>
    <property type="project" value="UniProtKB-SubCell"/>
</dbReference>
<feature type="compositionally biased region" description="Low complexity" evidence="6">
    <location>
        <begin position="49"/>
        <end position="59"/>
    </location>
</feature>
<organism evidence="8 9">
    <name type="scientific">Senna tora</name>
    <dbReference type="NCBI Taxonomy" id="362788"/>
    <lineage>
        <taxon>Eukaryota</taxon>
        <taxon>Viridiplantae</taxon>
        <taxon>Streptophyta</taxon>
        <taxon>Embryophyta</taxon>
        <taxon>Tracheophyta</taxon>
        <taxon>Spermatophyta</taxon>
        <taxon>Magnoliopsida</taxon>
        <taxon>eudicotyledons</taxon>
        <taxon>Gunneridae</taxon>
        <taxon>Pentapetalae</taxon>
        <taxon>rosids</taxon>
        <taxon>fabids</taxon>
        <taxon>Fabales</taxon>
        <taxon>Fabaceae</taxon>
        <taxon>Caesalpinioideae</taxon>
        <taxon>Cassia clade</taxon>
        <taxon>Senna</taxon>
    </lineage>
</organism>
<keyword evidence="4" id="KW-0804">Transcription</keyword>
<evidence type="ECO:0000256" key="5">
    <source>
        <dbReference type="ARBA" id="ARBA00023242"/>
    </source>
</evidence>
<dbReference type="PROSITE" id="PS50888">
    <property type="entry name" value="BHLH"/>
    <property type="match status" value="1"/>
</dbReference>
<dbReference type="Pfam" id="PF00010">
    <property type="entry name" value="HLH"/>
    <property type="match status" value="1"/>
</dbReference>
<proteinExistence type="predicted"/>
<dbReference type="Gene3D" id="4.10.280.10">
    <property type="entry name" value="Helix-loop-helix DNA-binding domain"/>
    <property type="match status" value="1"/>
</dbReference>
<evidence type="ECO:0000256" key="1">
    <source>
        <dbReference type="ARBA" id="ARBA00004123"/>
    </source>
</evidence>
<evidence type="ECO:0000259" key="7">
    <source>
        <dbReference type="PROSITE" id="PS50888"/>
    </source>
</evidence>
<dbReference type="SUPFAM" id="SSF47459">
    <property type="entry name" value="HLH, helix-loop-helix DNA-binding domain"/>
    <property type="match status" value="1"/>
</dbReference>
<feature type="region of interest" description="Disordered" evidence="6">
    <location>
        <begin position="46"/>
        <end position="98"/>
    </location>
</feature>
<protein>
    <submittedName>
        <fullName evidence="8">Transcription factor bHLH96</fullName>
    </submittedName>
</protein>
<dbReference type="InterPro" id="IPR036638">
    <property type="entry name" value="HLH_DNA-bd_sf"/>
</dbReference>
<evidence type="ECO:0000256" key="2">
    <source>
        <dbReference type="ARBA" id="ARBA00023015"/>
    </source>
</evidence>
<dbReference type="GO" id="GO:0000978">
    <property type="term" value="F:RNA polymerase II cis-regulatory region sequence-specific DNA binding"/>
    <property type="evidence" value="ECO:0007669"/>
    <property type="project" value="TreeGrafter"/>
</dbReference>
<evidence type="ECO:0000256" key="4">
    <source>
        <dbReference type="ARBA" id="ARBA00023163"/>
    </source>
</evidence>
<keyword evidence="3" id="KW-0238">DNA-binding</keyword>
<dbReference type="Pfam" id="PF22754">
    <property type="entry name" value="bHLH-TF_ACT-like_plant"/>
    <property type="match status" value="1"/>
</dbReference>
<dbReference type="EMBL" id="JAAIUW010000013">
    <property type="protein sequence ID" value="KAF7805141.1"/>
    <property type="molecule type" value="Genomic_DNA"/>
</dbReference>
<comment type="caution">
    <text evidence="8">The sequence shown here is derived from an EMBL/GenBank/DDBJ whole genome shotgun (WGS) entry which is preliminary data.</text>
</comment>
<dbReference type="GO" id="GO:0000981">
    <property type="term" value="F:DNA-binding transcription factor activity, RNA polymerase II-specific"/>
    <property type="evidence" value="ECO:0007669"/>
    <property type="project" value="TreeGrafter"/>
</dbReference>
<dbReference type="PANTHER" id="PTHR11969">
    <property type="entry name" value="MAX DIMERIZATION, MAD"/>
    <property type="match status" value="1"/>
</dbReference>
<dbReference type="PANTHER" id="PTHR11969:SF54">
    <property type="entry name" value="MAD-LIKE PROTEIN 1"/>
    <property type="match status" value="1"/>
</dbReference>
<feature type="domain" description="BHLH" evidence="7">
    <location>
        <begin position="96"/>
        <end position="147"/>
    </location>
</feature>
<keyword evidence="9" id="KW-1185">Reference proteome</keyword>